<sequence>MKNIFAAITFLIISTGLSAQTKNNISNAKIAFELKNLGIKTGGTIGGVQGNIAFDPANLAASKIEATADANTINTDNSMRDDHLKKEDYFHVDAYPKLSLSSVSFKKKNAGNYIGQFNLTIKGKTKVVDVPFTYTEQGNAGVFKGDFKINRKDFGVGGNSMTMSDEVTISIEAQAAK</sequence>
<dbReference type="OrthoDB" id="9811006at2"/>
<keyword evidence="4" id="KW-1185">Reference proteome</keyword>
<feature type="domain" description="Lipid/polyisoprenoid-binding YceI-like" evidence="2">
    <location>
        <begin position="22"/>
        <end position="176"/>
    </location>
</feature>
<keyword evidence="1" id="KW-0732">Signal</keyword>
<organism evidence="3 4">
    <name type="scientific">Mucilaginibacter terrigena</name>
    <dbReference type="NCBI Taxonomy" id="2492395"/>
    <lineage>
        <taxon>Bacteria</taxon>
        <taxon>Pseudomonadati</taxon>
        <taxon>Bacteroidota</taxon>
        <taxon>Sphingobacteriia</taxon>
        <taxon>Sphingobacteriales</taxon>
        <taxon>Sphingobacteriaceae</taxon>
        <taxon>Mucilaginibacter</taxon>
    </lineage>
</organism>
<dbReference type="InterPro" id="IPR007372">
    <property type="entry name" value="Lipid/polyisoprenoid-bd_YceI"/>
</dbReference>
<dbReference type="EMBL" id="SEWG01000010">
    <property type="protein sequence ID" value="RYU86196.1"/>
    <property type="molecule type" value="Genomic_DNA"/>
</dbReference>
<feature type="chain" id="PRO_5020396766" evidence="1">
    <location>
        <begin position="20"/>
        <end position="177"/>
    </location>
</feature>
<dbReference type="SUPFAM" id="SSF101874">
    <property type="entry name" value="YceI-like"/>
    <property type="match status" value="1"/>
</dbReference>
<reference evidence="3 4" key="1">
    <citation type="submission" date="2019-02" db="EMBL/GenBank/DDBJ databases">
        <title>Bacterial novel species Mucilaginibacter sp. 17JY9-4 isolated from soil.</title>
        <authorList>
            <person name="Jung H.-Y."/>
        </authorList>
    </citation>
    <scope>NUCLEOTIDE SEQUENCE [LARGE SCALE GENOMIC DNA]</scope>
    <source>
        <strain evidence="3 4">17JY9-4</strain>
    </source>
</reference>
<name>A0A4V1ZBD5_9SPHI</name>
<evidence type="ECO:0000259" key="2">
    <source>
        <dbReference type="SMART" id="SM00867"/>
    </source>
</evidence>
<evidence type="ECO:0000313" key="4">
    <source>
        <dbReference type="Proteomes" id="UP000293331"/>
    </source>
</evidence>
<gene>
    <name evidence="3" type="ORF">EWM62_18495</name>
</gene>
<evidence type="ECO:0000256" key="1">
    <source>
        <dbReference type="SAM" id="SignalP"/>
    </source>
</evidence>
<dbReference type="PANTHER" id="PTHR34406">
    <property type="entry name" value="PROTEIN YCEI"/>
    <property type="match status" value="1"/>
</dbReference>
<dbReference type="Proteomes" id="UP000293331">
    <property type="component" value="Unassembled WGS sequence"/>
</dbReference>
<dbReference type="AlphaFoldDB" id="A0A4V1ZBD5"/>
<dbReference type="InterPro" id="IPR036761">
    <property type="entry name" value="TTHA0802/YceI-like_sf"/>
</dbReference>
<evidence type="ECO:0000313" key="3">
    <source>
        <dbReference type="EMBL" id="RYU86196.1"/>
    </source>
</evidence>
<dbReference type="PANTHER" id="PTHR34406:SF1">
    <property type="entry name" value="PROTEIN YCEI"/>
    <property type="match status" value="1"/>
</dbReference>
<feature type="signal peptide" evidence="1">
    <location>
        <begin position="1"/>
        <end position="19"/>
    </location>
</feature>
<dbReference type="SMART" id="SM00867">
    <property type="entry name" value="YceI"/>
    <property type="match status" value="1"/>
</dbReference>
<protein>
    <submittedName>
        <fullName evidence="3">YceI family protein</fullName>
    </submittedName>
</protein>
<dbReference type="Pfam" id="PF04264">
    <property type="entry name" value="YceI"/>
    <property type="match status" value="1"/>
</dbReference>
<dbReference type="RefSeq" id="WP_129878164.1">
    <property type="nucleotide sequence ID" value="NZ_SEWG01000010.1"/>
</dbReference>
<comment type="caution">
    <text evidence="3">The sequence shown here is derived from an EMBL/GenBank/DDBJ whole genome shotgun (WGS) entry which is preliminary data.</text>
</comment>
<accession>A0A4V1ZBD5</accession>
<proteinExistence type="predicted"/>
<dbReference type="Gene3D" id="2.40.128.110">
    <property type="entry name" value="Lipid/polyisoprenoid-binding, YceI-like"/>
    <property type="match status" value="1"/>
</dbReference>